<feature type="transmembrane region" description="Helical" evidence="7">
    <location>
        <begin position="1144"/>
        <end position="1164"/>
    </location>
</feature>
<feature type="transmembrane region" description="Helical" evidence="7">
    <location>
        <begin position="1112"/>
        <end position="1132"/>
    </location>
</feature>
<evidence type="ECO:0000313" key="10">
    <source>
        <dbReference type="EMBL" id="CAG9983467.1"/>
    </source>
</evidence>
<dbReference type="GO" id="GO:0016020">
    <property type="term" value="C:membrane"/>
    <property type="evidence" value="ECO:0007669"/>
    <property type="project" value="UniProtKB-SubCell"/>
</dbReference>
<keyword evidence="11" id="KW-1185">Reference proteome</keyword>
<feature type="transmembrane region" description="Helical" evidence="7">
    <location>
        <begin position="1054"/>
        <end position="1073"/>
    </location>
</feature>
<feature type="transmembrane region" description="Helical" evidence="7">
    <location>
        <begin position="1020"/>
        <end position="1042"/>
    </location>
</feature>
<dbReference type="Gene3D" id="3.40.630.30">
    <property type="match status" value="1"/>
</dbReference>
<feature type="transmembrane region" description="Helical" evidence="7">
    <location>
        <begin position="292"/>
        <end position="315"/>
    </location>
</feature>
<feature type="transmembrane region" description="Helical" evidence="7">
    <location>
        <begin position="56"/>
        <end position="74"/>
    </location>
</feature>
<dbReference type="AlphaFoldDB" id="A0A9N9Y062"/>
<feature type="transmembrane region" description="Helical" evidence="7">
    <location>
        <begin position="1079"/>
        <end position="1100"/>
    </location>
</feature>
<dbReference type="InterPro" id="IPR016181">
    <property type="entry name" value="Acyl_CoA_acyltransferase"/>
</dbReference>
<dbReference type="Proteomes" id="UP000754883">
    <property type="component" value="Unassembled WGS sequence"/>
</dbReference>
<feature type="transmembrane region" description="Helical" evidence="7">
    <location>
        <begin position="988"/>
        <end position="1008"/>
    </location>
</feature>
<feature type="region of interest" description="Disordered" evidence="6">
    <location>
        <begin position="589"/>
        <end position="612"/>
    </location>
</feature>
<feature type="transmembrane region" description="Helical" evidence="7">
    <location>
        <begin position="883"/>
        <end position="903"/>
    </location>
</feature>
<dbReference type="InterPro" id="IPR020846">
    <property type="entry name" value="MFS_dom"/>
</dbReference>
<feature type="transmembrane region" description="Helical" evidence="7">
    <location>
        <begin position="443"/>
        <end position="463"/>
    </location>
</feature>
<dbReference type="SUPFAM" id="SSF55729">
    <property type="entry name" value="Acyl-CoA N-acyltransferases (Nat)"/>
    <property type="match status" value="1"/>
</dbReference>
<feature type="transmembrane region" description="Helical" evidence="7">
    <location>
        <begin position="354"/>
        <end position="376"/>
    </location>
</feature>
<feature type="transmembrane region" description="Helical" evidence="7">
    <location>
        <begin position="125"/>
        <end position="146"/>
    </location>
</feature>
<dbReference type="GO" id="GO:0022857">
    <property type="term" value="F:transmembrane transporter activity"/>
    <property type="evidence" value="ECO:0007669"/>
    <property type="project" value="InterPro"/>
</dbReference>
<keyword evidence="2" id="KW-0813">Transport</keyword>
<dbReference type="InterPro" id="IPR036259">
    <property type="entry name" value="MFS_trans_sf"/>
</dbReference>
<dbReference type="OrthoDB" id="2250022at2759"/>
<evidence type="ECO:0000259" key="9">
    <source>
        <dbReference type="PROSITE" id="PS51186"/>
    </source>
</evidence>
<dbReference type="PROSITE" id="PS50850">
    <property type="entry name" value="MFS"/>
    <property type="match status" value="2"/>
</dbReference>
<feature type="transmembrane region" description="Helical" evidence="7">
    <location>
        <begin position="94"/>
        <end position="113"/>
    </location>
</feature>
<feature type="transmembrane region" description="Helical" evidence="7">
    <location>
        <begin position="821"/>
        <end position="840"/>
    </location>
</feature>
<dbReference type="PANTHER" id="PTHR43791">
    <property type="entry name" value="PERMEASE-RELATED"/>
    <property type="match status" value="1"/>
</dbReference>
<feature type="transmembrane region" description="Helical" evidence="7">
    <location>
        <begin position="219"/>
        <end position="241"/>
    </location>
</feature>
<reference evidence="10" key="1">
    <citation type="submission" date="2021-10" db="EMBL/GenBank/DDBJ databases">
        <authorList>
            <person name="Piombo E."/>
        </authorList>
    </citation>
    <scope>NUCLEOTIDE SEQUENCE</scope>
</reference>
<feature type="transmembrane region" description="Helical" evidence="7">
    <location>
        <begin position="152"/>
        <end position="175"/>
    </location>
</feature>
<evidence type="ECO:0008006" key="12">
    <source>
        <dbReference type="Google" id="ProtNLM"/>
    </source>
</evidence>
<comment type="caution">
    <text evidence="10">The sequence shown here is derived from an EMBL/GenBank/DDBJ whole genome shotgun (WGS) entry which is preliminary data.</text>
</comment>
<dbReference type="CDD" id="cd04301">
    <property type="entry name" value="NAT_SF"/>
    <property type="match status" value="1"/>
</dbReference>
<sequence>MGSSDKDEALGVAVHVGDEENIKTEHDEHALPKPDSIATLNEEELNLLKKRMVRKMDLVIMPIMGILYILNYVDRSALAATKVYGIMEDLGMDTAQFATAISILFVGYIPFQIPSNLIMTKISRPGFYICSAAVIWGAVSSCTAAVKTYQQLLVVRVFLGVTEAVFFPGVIYFLSAWYTKHELGKRLAALFMFQMVGSAFGGFVAAGCLTLDGRYGIAGWRWLFIVEGVVTIGCGIIFACFMPEYPHNARLLKPEERDFAVWRLECEAGAGEAHEETTAMGGFKLALLDPKVWALVWCMHMSQAMGSTVNFFPSIVQTLGYDKTNTMLLTAPPFILAAIVFYIISYISDRKDAMYVIIISCLGVGCVAYVIPLATVQTAARYVSMMLMPAAAAGPQIMLYKTLNLHMARPFSKRSVGTAMINSIGGLSNIWASYLYFGPPQYTAAFACVLGCAVSFFLTITTYRWHVRRLNRLLGGTEEEQRRVMKKGVTQQQMPLQLRTATKDDVPALGRVASKAFHPSIDPIASRLFPPHLRSPKQQDIDGILAYRKARKAIVVDDTENLAVKVVVDDELDGQIVGVAVWELPKDEAPGSAEVGKSKPQAAAPTPPPEMDQDAVGVVKSVLFNDAVEALGKDGVAHVYHLQLIAVDPAQQKRGIGRLLVNWGVQQADERAKKCYLFASEAGRRLYQSAGFEIVKEVPIVTMDIKKTSVELQEDVQEATTQTATNPWNERFNGETEEWRAAMNKKVLRKVDTRLMPTLVVMYLLNFLDRSNLAQARQGSLEKDLGMTGTDFNLATSIFFVGYLLMQLPSNVLLTRLPPSIYLATSCCLWGVVSTCNAAAHSFTHLIVIRFFLGFVEAPFFPGAVFLMSSWYTRAELTQRVSWLYAGNALANMFGGVIGAAILGNLDGAHGLASWRWLFIIEGVVAIAFAICAGFILPNYPHSTKWLSEEERAYACYRLVQDVNEEDTYGGEQTIWDGIKLAIRDYRLYIFVLLQHISLVSQTFQYFFPTIVGTLGYDKITTLWLTAPVWFATFLVSIVVTWTSSKTNDRSLHIIGLMIVSAIGNAIATGTTVLGARYFAMFLMPMGAISAYQIIVSWVANSFPRPVVKRSACIAVANMIGNTASIYGSYMYPSSSGPRYIPGGSANACMCILTAILALVLRFVHIRENKKLESAEQEVEGGKVAADATQERRAVGFRYIY</sequence>
<dbReference type="FunFam" id="1.20.1250.20:FF:000057">
    <property type="entry name" value="MFS general substrate transporter"/>
    <property type="match status" value="2"/>
</dbReference>
<dbReference type="FunFam" id="1.20.1250.20:FF:000013">
    <property type="entry name" value="MFS general substrate transporter"/>
    <property type="match status" value="1"/>
</dbReference>
<dbReference type="Pfam" id="PF07690">
    <property type="entry name" value="MFS_1"/>
    <property type="match status" value="2"/>
</dbReference>
<keyword evidence="3 7" id="KW-0812">Transmembrane</keyword>
<protein>
    <recommendedName>
        <fullName evidence="12">Major facilitator superfamily (MFS) profile domain-containing protein</fullName>
    </recommendedName>
</protein>
<feature type="domain" description="N-acetyltransferase" evidence="9">
    <location>
        <begin position="579"/>
        <end position="717"/>
    </location>
</feature>
<evidence type="ECO:0000256" key="4">
    <source>
        <dbReference type="ARBA" id="ARBA00022989"/>
    </source>
</evidence>
<evidence type="ECO:0000256" key="7">
    <source>
        <dbReference type="SAM" id="Phobius"/>
    </source>
</evidence>
<organism evidence="10 11">
    <name type="scientific">Clonostachys byssicola</name>
    <dbReference type="NCBI Taxonomy" id="160290"/>
    <lineage>
        <taxon>Eukaryota</taxon>
        <taxon>Fungi</taxon>
        <taxon>Dikarya</taxon>
        <taxon>Ascomycota</taxon>
        <taxon>Pezizomycotina</taxon>
        <taxon>Sordariomycetes</taxon>
        <taxon>Hypocreomycetidae</taxon>
        <taxon>Hypocreales</taxon>
        <taxon>Bionectriaceae</taxon>
        <taxon>Clonostachys</taxon>
    </lineage>
</organism>
<evidence type="ECO:0000256" key="5">
    <source>
        <dbReference type="ARBA" id="ARBA00023136"/>
    </source>
</evidence>
<dbReference type="PANTHER" id="PTHR43791:SF20">
    <property type="entry name" value="TRANSPORTER, PUTATIVE (AFU_ORTHOLOGUE AFUA_3G14670)-RELATED"/>
    <property type="match status" value="1"/>
</dbReference>
<dbReference type="SUPFAM" id="SSF103473">
    <property type="entry name" value="MFS general substrate transporter"/>
    <property type="match status" value="2"/>
</dbReference>
<evidence type="ECO:0000256" key="1">
    <source>
        <dbReference type="ARBA" id="ARBA00004141"/>
    </source>
</evidence>
<feature type="transmembrane region" description="Helical" evidence="7">
    <location>
        <begin position="187"/>
        <end position="207"/>
    </location>
</feature>
<evidence type="ECO:0000256" key="3">
    <source>
        <dbReference type="ARBA" id="ARBA00022692"/>
    </source>
</evidence>
<evidence type="ECO:0000313" key="11">
    <source>
        <dbReference type="Proteomes" id="UP000754883"/>
    </source>
</evidence>
<evidence type="ECO:0000256" key="2">
    <source>
        <dbReference type="ARBA" id="ARBA00022448"/>
    </source>
</evidence>
<proteinExistence type="predicted"/>
<dbReference type="InterPro" id="IPR000182">
    <property type="entry name" value="GNAT_dom"/>
</dbReference>
<accession>A0A9N9Y062</accession>
<evidence type="ECO:0000259" key="8">
    <source>
        <dbReference type="PROSITE" id="PS50850"/>
    </source>
</evidence>
<evidence type="ECO:0000256" key="6">
    <source>
        <dbReference type="SAM" id="MobiDB-lite"/>
    </source>
</evidence>
<feature type="domain" description="Major facilitator superfamily (MFS) profile" evidence="8">
    <location>
        <begin position="60"/>
        <end position="468"/>
    </location>
</feature>
<feature type="domain" description="Major facilitator superfamily (MFS) profile" evidence="8">
    <location>
        <begin position="755"/>
        <end position="1170"/>
    </location>
</feature>
<keyword evidence="5 7" id="KW-0472">Membrane</keyword>
<dbReference type="Gene3D" id="1.20.1250.20">
    <property type="entry name" value="MFS general substrate transporter like domains"/>
    <property type="match status" value="4"/>
</dbReference>
<dbReference type="InterPro" id="IPR011701">
    <property type="entry name" value="MFS"/>
</dbReference>
<feature type="transmembrane region" description="Helical" evidence="7">
    <location>
        <begin position="846"/>
        <end position="871"/>
    </location>
</feature>
<feature type="transmembrane region" description="Helical" evidence="7">
    <location>
        <begin position="794"/>
        <end position="814"/>
    </location>
</feature>
<dbReference type="Pfam" id="PF13508">
    <property type="entry name" value="Acetyltransf_7"/>
    <property type="match status" value="1"/>
</dbReference>
<name>A0A9N9Y062_9HYPO</name>
<feature type="transmembrane region" description="Helical" evidence="7">
    <location>
        <begin position="415"/>
        <end position="437"/>
    </location>
</feature>
<gene>
    <name evidence="10" type="ORF">CBYS24578_00010452</name>
</gene>
<feature type="transmembrane region" description="Helical" evidence="7">
    <location>
        <begin position="327"/>
        <end position="347"/>
    </location>
</feature>
<feature type="transmembrane region" description="Helical" evidence="7">
    <location>
        <begin position="915"/>
        <end position="937"/>
    </location>
</feature>
<dbReference type="EMBL" id="CABFNO020001361">
    <property type="protein sequence ID" value="CAG9983467.1"/>
    <property type="molecule type" value="Genomic_DNA"/>
</dbReference>
<comment type="subcellular location">
    <subcellularLocation>
        <location evidence="1">Membrane</location>
        <topology evidence="1">Multi-pass membrane protein</topology>
    </subcellularLocation>
</comment>
<dbReference type="GO" id="GO:0016747">
    <property type="term" value="F:acyltransferase activity, transferring groups other than amino-acyl groups"/>
    <property type="evidence" value="ECO:0007669"/>
    <property type="project" value="InterPro"/>
</dbReference>
<dbReference type="PROSITE" id="PS51186">
    <property type="entry name" value="GNAT"/>
    <property type="match status" value="1"/>
</dbReference>
<keyword evidence="4 7" id="KW-1133">Transmembrane helix</keyword>